<keyword evidence="4" id="KW-0597">Phosphoprotein</keyword>
<dbReference type="Pfam" id="PF01852">
    <property type="entry name" value="START"/>
    <property type="match status" value="1"/>
</dbReference>
<keyword evidence="14" id="KW-1185">Reference proteome</keyword>
<sequence>MSFFSEETFKDFVKQFKTQGQVSGDWELYVKNSDFTIYRKPAHDRNPNLYHYRSIGGWNDVKSETLAQVYLDLDFRKKWDKNMHSHASFKVPDEEHVGSHFEMKYPWPLSNRDYAYTMERKLVKDQEDEYQVILGESLPVSSFPEQKGVIRIGTYTQNICITPNEDGNGCYVFMDYFDDPQGSIPKSVINWAAKTGVPAFINSLRSACFQYQAENPNGVPLDSVDVIEL</sequence>
<comment type="caution">
    <text evidence="13">The sequence shown here is derived from an EMBL/GenBank/DDBJ whole genome shotgun (WGS) entry which is preliminary data.</text>
</comment>
<evidence type="ECO:0000313" key="14">
    <source>
        <dbReference type="Proteomes" id="UP000603453"/>
    </source>
</evidence>
<dbReference type="SUPFAM" id="SSF55961">
    <property type="entry name" value="Bet v1-like"/>
    <property type="match status" value="1"/>
</dbReference>
<accession>A0A8H7QMZ6</accession>
<evidence type="ECO:0000256" key="8">
    <source>
        <dbReference type="ARBA" id="ARBA00063535"/>
    </source>
</evidence>
<keyword evidence="7" id="KW-0446">Lipid-binding</keyword>
<evidence type="ECO:0000256" key="4">
    <source>
        <dbReference type="ARBA" id="ARBA00022553"/>
    </source>
</evidence>
<protein>
    <recommendedName>
        <fullName evidence="9">Phosphatidylcholine transfer protein</fullName>
    </recommendedName>
    <alternativeName>
        <fullName evidence="11">START domain-containing protein 2</fullName>
    </alternativeName>
    <alternativeName>
        <fullName evidence="10">StAR-related lipid transfer protein 2</fullName>
    </alternativeName>
</protein>
<dbReference type="Gene3D" id="3.30.530.20">
    <property type="match status" value="1"/>
</dbReference>
<dbReference type="EMBL" id="JAEPRD010000169">
    <property type="protein sequence ID" value="KAG2195491.1"/>
    <property type="molecule type" value="Genomic_DNA"/>
</dbReference>
<dbReference type="FunFam" id="3.30.530.20:FF:000017">
    <property type="entry name" value="Phosphatidylcholine transfer protein, putative"/>
    <property type="match status" value="1"/>
</dbReference>
<reference evidence="13" key="1">
    <citation type="submission" date="2020-12" db="EMBL/GenBank/DDBJ databases">
        <title>Metabolic potential, ecology and presence of endohyphal bacteria is reflected in genomic diversity of Mucoromycotina.</title>
        <authorList>
            <person name="Muszewska A."/>
            <person name="Okrasinska A."/>
            <person name="Steczkiewicz K."/>
            <person name="Drgas O."/>
            <person name="Orlowska M."/>
            <person name="Perlinska-Lenart U."/>
            <person name="Aleksandrzak-Piekarczyk T."/>
            <person name="Szatraj K."/>
            <person name="Zielenkiewicz U."/>
            <person name="Pilsyk S."/>
            <person name="Malc E."/>
            <person name="Mieczkowski P."/>
            <person name="Kruszewska J.S."/>
            <person name="Biernat P."/>
            <person name="Pawlowska J."/>
        </authorList>
    </citation>
    <scope>NUCLEOTIDE SEQUENCE</scope>
    <source>
        <strain evidence="13">WA0000017839</strain>
    </source>
</reference>
<dbReference type="GO" id="GO:0008289">
    <property type="term" value="F:lipid binding"/>
    <property type="evidence" value="ECO:0007669"/>
    <property type="project" value="UniProtKB-KW"/>
</dbReference>
<dbReference type="SMART" id="SM00234">
    <property type="entry name" value="START"/>
    <property type="match status" value="1"/>
</dbReference>
<dbReference type="PANTHER" id="PTHR19308:SF39">
    <property type="entry name" value="PHOSPHATIDYLCHOLINE TRANSFER PROTEIN"/>
    <property type="match status" value="1"/>
</dbReference>
<keyword evidence="5" id="KW-0007">Acetylation</keyword>
<dbReference type="InterPro" id="IPR023393">
    <property type="entry name" value="START-like_dom_sf"/>
</dbReference>
<evidence type="ECO:0000256" key="7">
    <source>
        <dbReference type="ARBA" id="ARBA00023121"/>
    </source>
</evidence>
<keyword evidence="3" id="KW-0963">Cytoplasm</keyword>
<evidence type="ECO:0000256" key="5">
    <source>
        <dbReference type="ARBA" id="ARBA00022990"/>
    </source>
</evidence>
<evidence type="ECO:0000256" key="3">
    <source>
        <dbReference type="ARBA" id="ARBA00022490"/>
    </source>
</evidence>
<dbReference type="InterPro" id="IPR051213">
    <property type="entry name" value="START_lipid_transfer"/>
</dbReference>
<evidence type="ECO:0000256" key="6">
    <source>
        <dbReference type="ARBA" id="ARBA00023055"/>
    </source>
</evidence>
<feature type="domain" description="START" evidence="12">
    <location>
        <begin position="26"/>
        <end position="213"/>
    </location>
</feature>
<evidence type="ECO:0000256" key="2">
    <source>
        <dbReference type="ARBA" id="ARBA00022448"/>
    </source>
</evidence>
<evidence type="ECO:0000259" key="12">
    <source>
        <dbReference type="PROSITE" id="PS50848"/>
    </source>
</evidence>
<evidence type="ECO:0000256" key="10">
    <source>
        <dbReference type="ARBA" id="ARBA00077188"/>
    </source>
</evidence>
<dbReference type="Proteomes" id="UP000603453">
    <property type="component" value="Unassembled WGS sequence"/>
</dbReference>
<evidence type="ECO:0000256" key="9">
    <source>
        <dbReference type="ARBA" id="ARBA00069061"/>
    </source>
</evidence>
<dbReference type="OrthoDB" id="1295045at2759"/>
<comment type="subcellular location">
    <subcellularLocation>
        <location evidence="1">Cytoplasm</location>
    </subcellularLocation>
</comment>
<gene>
    <name evidence="13" type="ORF">INT47_012035</name>
</gene>
<evidence type="ECO:0000313" key="13">
    <source>
        <dbReference type="EMBL" id="KAG2195491.1"/>
    </source>
</evidence>
<dbReference type="GO" id="GO:0006869">
    <property type="term" value="P:lipid transport"/>
    <property type="evidence" value="ECO:0007669"/>
    <property type="project" value="UniProtKB-KW"/>
</dbReference>
<comment type="subunit">
    <text evidence="8">Interacts with ACOT13/THEM2.</text>
</comment>
<dbReference type="AlphaFoldDB" id="A0A8H7QMZ6"/>
<dbReference type="PROSITE" id="PS50848">
    <property type="entry name" value="START"/>
    <property type="match status" value="1"/>
</dbReference>
<proteinExistence type="predicted"/>
<evidence type="ECO:0000256" key="1">
    <source>
        <dbReference type="ARBA" id="ARBA00004496"/>
    </source>
</evidence>
<dbReference type="InterPro" id="IPR002913">
    <property type="entry name" value="START_lipid-bd_dom"/>
</dbReference>
<keyword evidence="6" id="KW-0445">Lipid transport</keyword>
<evidence type="ECO:0000256" key="11">
    <source>
        <dbReference type="ARBA" id="ARBA00079049"/>
    </source>
</evidence>
<dbReference type="GO" id="GO:0005829">
    <property type="term" value="C:cytosol"/>
    <property type="evidence" value="ECO:0007669"/>
    <property type="project" value="UniProtKB-ARBA"/>
</dbReference>
<keyword evidence="2" id="KW-0813">Transport</keyword>
<name>A0A8H7QMZ6_9FUNG</name>
<dbReference type="PANTHER" id="PTHR19308">
    <property type="entry name" value="PHOSPHATIDYLCHOLINE TRANSFER PROTEIN"/>
    <property type="match status" value="1"/>
</dbReference>
<organism evidence="13 14">
    <name type="scientific">Mucor saturninus</name>
    <dbReference type="NCBI Taxonomy" id="64648"/>
    <lineage>
        <taxon>Eukaryota</taxon>
        <taxon>Fungi</taxon>
        <taxon>Fungi incertae sedis</taxon>
        <taxon>Mucoromycota</taxon>
        <taxon>Mucoromycotina</taxon>
        <taxon>Mucoromycetes</taxon>
        <taxon>Mucorales</taxon>
        <taxon>Mucorineae</taxon>
        <taxon>Mucoraceae</taxon>
        <taxon>Mucor</taxon>
    </lineage>
</organism>